<organism evidence="1">
    <name type="scientific">bioreactor metagenome</name>
    <dbReference type="NCBI Taxonomy" id="1076179"/>
    <lineage>
        <taxon>unclassified sequences</taxon>
        <taxon>metagenomes</taxon>
        <taxon>ecological metagenomes</taxon>
    </lineage>
</organism>
<dbReference type="AlphaFoldDB" id="A0A645IK26"/>
<dbReference type="EMBL" id="VSSQ01116357">
    <property type="protein sequence ID" value="MPN51346.1"/>
    <property type="molecule type" value="Genomic_DNA"/>
</dbReference>
<reference evidence="1" key="1">
    <citation type="submission" date="2019-08" db="EMBL/GenBank/DDBJ databases">
        <authorList>
            <person name="Kucharzyk K."/>
            <person name="Murdoch R.W."/>
            <person name="Higgins S."/>
            <person name="Loffler F."/>
        </authorList>
    </citation>
    <scope>NUCLEOTIDE SEQUENCE</scope>
</reference>
<name>A0A645IK26_9ZZZZ</name>
<comment type="caution">
    <text evidence="1">The sequence shown here is derived from an EMBL/GenBank/DDBJ whole genome shotgun (WGS) entry which is preliminary data.</text>
</comment>
<proteinExistence type="predicted"/>
<sequence>MLPAAFCQVKDHGKSAAFARLACHPYLPIHHLDQVLDDRKSKSCSRLLADPAVGDSAERLEDTCNIFRTYSNTIIFHRKLVSPHIPLILL</sequence>
<accession>A0A645IK26</accession>
<evidence type="ECO:0000313" key="1">
    <source>
        <dbReference type="EMBL" id="MPN51346.1"/>
    </source>
</evidence>
<protein>
    <submittedName>
        <fullName evidence="1">Uncharacterized protein</fullName>
    </submittedName>
</protein>
<gene>
    <name evidence="1" type="ORF">SDC9_198989</name>
</gene>